<dbReference type="Pfam" id="PF20431">
    <property type="entry name" value="E_motif"/>
    <property type="match status" value="1"/>
</dbReference>
<name>A0A7N0V2E0_KALFE</name>
<feature type="repeat" description="PPR" evidence="2">
    <location>
        <begin position="313"/>
        <end position="347"/>
    </location>
</feature>
<dbReference type="GO" id="GO:0003723">
    <property type="term" value="F:RNA binding"/>
    <property type="evidence" value="ECO:0007669"/>
    <property type="project" value="InterPro"/>
</dbReference>
<dbReference type="InterPro" id="IPR046960">
    <property type="entry name" value="PPR_At4g14850-like_plant"/>
</dbReference>
<dbReference type="EnsemblPlants" id="Kaladp0098s0219.1.v1.1">
    <property type="protein sequence ID" value="Kaladp0098s0219.1.v1.1.CDS.1"/>
    <property type="gene ID" value="Kaladp0098s0219.v1.1"/>
</dbReference>
<dbReference type="PANTHER" id="PTHR47926:SF537">
    <property type="entry name" value="PENTACOTRIPEPTIDE-REPEAT REGION OF PRORP DOMAIN-CONTAINING PROTEIN"/>
    <property type="match status" value="1"/>
</dbReference>
<evidence type="ECO:0000256" key="1">
    <source>
        <dbReference type="ARBA" id="ARBA00022737"/>
    </source>
</evidence>
<dbReference type="OMA" id="DIYCWNA"/>
<dbReference type="Gene3D" id="1.25.40.10">
    <property type="entry name" value="Tetratricopeptide repeat domain"/>
    <property type="match status" value="3"/>
</dbReference>
<accession>A0A7N0V2E0</accession>
<dbReference type="Gramene" id="Kaladp0098s0219.1.v1.1">
    <property type="protein sequence ID" value="Kaladp0098s0219.1.v1.1.CDS.1"/>
    <property type="gene ID" value="Kaladp0098s0219.v1.1"/>
</dbReference>
<protein>
    <recommendedName>
        <fullName evidence="5">Pentatricopeptide repeat-containing protein</fullName>
    </recommendedName>
</protein>
<proteinExistence type="predicted"/>
<sequence>MAQLMAAPALTFQLSFSGQKECNKVIRKQAADGSLEQALLTYIDMQEIGFFADNYTFPVLLKAAAKLRDCGLGYALHCQTVKTGFSSHAFVQTALVNLYGSYGELDNACRVFDSIALKDEIAWNSMLDTYASSGEVPMAAEFFNSMEIKDVASLNIMISGYGSIGHVASARALFDKAPVRDLTSWNSMIFAYTKINDMVEARKLFDSMQERNVITWNSVIAGYVSSQLYSEAVSLFFDMRADDIKPDHLTVSGVLSACSHLGALETGMEVHTYVLNRGMSSSFHVTSSLIGMYANCGCIWSALQVFYKSDVKDIYCWSSMISGLGLHGYGHAALELFDQMTEKGSILPDDITFIAVLSACSHSGLVKQGLELFDKMEADFGLTPKSEHYGCMVDLLARAGLLDQALHLLKTMPFEPGETALGALLSACVTHQDLETGNEVLKLMHSTRGEMSDGEFMMLANLYAACGRWDEADRWRSMMNNAGMVKTAGFSVVEVDGKMYKFLAGDREVQSP</sequence>
<dbReference type="InterPro" id="IPR046848">
    <property type="entry name" value="E_motif"/>
</dbReference>
<reference evidence="3" key="1">
    <citation type="submission" date="2021-01" db="UniProtKB">
        <authorList>
            <consortium name="EnsemblPlants"/>
        </authorList>
    </citation>
    <scope>IDENTIFICATION</scope>
</reference>
<keyword evidence="4" id="KW-1185">Reference proteome</keyword>
<evidence type="ECO:0000256" key="2">
    <source>
        <dbReference type="PROSITE-ProRule" id="PRU00708"/>
    </source>
</evidence>
<dbReference type="PANTHER" id="PTHR47926">
    <property type="entry name" value="PENTATRICOPEPTIDE REPEAT-CONTAINING PROTEIN"/>
    <property type="match status" value="1"/>
</dbReference>
<dbReference type="GO" id="GO:0009451">
    <property type="term" value="P:RNA modification"/>
    <property type="evidence" value="ECO:0007669"/>
    <property type="project" value="InterPro"/>
</dbReference>
<dbReference type="PROSITE" id="PS51375">
    <property type="entry name" value="PPR"/>
    <property type="match status" value="4"/>
</dbReference>
<feature type="repeat" description="PPR" evidence="2">
    <location>
        <begin position="181"/>
        <end position="211"/>
    </location>
</feature>
<dbReference type="Proteomes" id="UP000594263">
    <property type="component" value="Unplaced"/>
</dbReference>
<organism evidence="3 4">
    <name type="scientific">Kalanchoe fedtschenkoi</name>
    <name type="common">Lavender scallops</name>
    <name type="synonym">South American air plant</name>
    <dbReference type="NCBI Taxonomy" id="63787"/>
    <lineage>
        <taxon>Eukaryota</taxon>
        <taxon>Viridiplantae</taxon>
        <taxon>Streptophyta</taxon>
        <taxon>Embryophyta</taxon>
        <taxon>Tracheophyta</taxon>
        <taxon>Spermatophyta</taxon>
        <taxon>Magnoliopsida</taxon>
        <taxon>eudicotyledons</taxon>
        <taxon>Gunneridae</taxon>
        <taxon>Pentapetalae</taxon>
        <taxon>Saxifragales</taxon>
        <taxon>Crassulaceae</taxon>
        <taxon>Kalanchoe</taxon>
    </lineage>
</organism>
<dbReference type="AlphaFoldDB" id="A0A7N0V2E0"/>
<dbReference type="FunFam" id="1.25.40.10:FF:000989">
    <property type="entry name" value="Pentatricopeptide repeat-containing protein At1g31430"/>
    <property type="match status" value="1"/>
</dbReference>
<dbReference type="NCBIfam" id="TIGR00756">
    <property type="entry name" value="PPR"/>
    <property type="match status" value="3"/>
</dbReference>
<feature type="repeat" description="PPR" evidence="2">
    <location>
        <begin position="119"/>
        <end position="153"/>
    </location>
</feature>
<dbReference type="Pfam" id="PF01535">
    <property type="entry name" value="PPR"/>
    <property type="match status" value="5"/>
</dbReference>
<evidence type="ECO:0000313" key="4">
    <source>
        <dbReference type="Proteomes" id="UP000594263"/>
    </source>
</evidence>
<evidence type="ECO:0000313" key="3">
    <source>
        <dbReference type="EnsemblPlants" id="Kaladp0098s0219.1.v1.1.CDS.1"/>
    </source>
</evidence>
<dbReference type="InterPro" id="IPR002885">
    <property type="entry name" value="PPR_rpt"/>
</dbReference>
<dbReference type="Pfam" id="PF13041">
    <property type="entry name" value="PPR_2"/>
    <property type="match status" value="1"/>
</dbReference>
<keyword evidence="1" id="KW-0677">Repeat</keyword>
<evidence type="ECO:0008006" key="5">
    <source>
        <dbReference type="Google" id="ProtNLM"/>
    </source>
</evidence>
<feature type="repeat" description="PPR" evidence="2">
    <location>
        <begin position="212"/>
        <end position="246"/>
    </location>
</feature>
<dbReference type="InterPro" id="IPR011990">
    <property type="entry name" value="TPR-like_helical_dom_sf"/>
</dbReference>